<protein>
    <recommendedName>
        <fullName evidence="5">SxtJ</fullName>
    </recommendedName>
</protein>
<accession>A0ABQ3UP85</accession>
<proteinExistence type="predicted"/>
<keyword evidence="2" id="KW-0812">Transmembrane</keyword>
<organism evidence="3 4">
    <name type="scientific">Ktedonobacter robiniae</name>
    <dbReference type="NCBI Taxonomy" id="2778365"/>
    <lineage>
        <taxon>Bacteria</taxon>
        <taxon>Bacillati</taxon>
        <taxon>Chloroflexota</taxon>
        <taxon>Ktedonobacteria</taxon>
        <taxon>Ktedonobacterales</taxon>
        <taxon>Ktedonobacteraceae</taxon>
        <taxon>Ktedonobacter</taxon>
    </lineage>
</organism>
<feature type="compositionally biased region" description="Polar residues" evidence="1">
    <location>
        <begin position="174"/>
        <end position="187"/>
    </location>
</feature>
<sequence>MSVPVRRYRRFRAFLLACALVIIGIPIASLVTAIFPPFLTACLMTLYLGLGTLVIGAAPRRATIFYVFLFFANWIAGIGFAVALSKLPGADLVACLWIFIPLGMTILLGTNGKSILTSLRRLPLFQANRPQTRVYYQPRRQRSTPNPSPRSYEQGYQAAQPRQATYEEGGLTYPVSSPSHSDQQEQPQAHYPTM</sequence>
<feature type="transmembrane region" description="Helical" evidence="2">
    <location>
        <begin position="90"/>
        <end position="110"/>
    </location>
</feature>
<keyword evidence="4" id="KW-1185">Reference proteome</keyword>
<evidence type="ECO:0000313" key="3">
    <source>
        <dbReference type="EMBL" id="GHO54564.1"/>
    </source>
</evidence>
<evidence type="ECO:0000256" key="1">
    <source>
        <dbReference type="SAM" id="MobiDB-lite"/>
    </source>
</evidence>
<evidence type="ECO:0000313" key="4">
    <source>
        <dbReference type="Proteomes" id="UP000654345"/>
    </source>
</evidence>
<keyword evidence="2" id="KW-0472">Membrane</keyword>
<feature type="transmembrane region" description="Helical" evidence="2">
    <location>
        <begin position="64"/>
        <end position="84"/>
    </location>
</feature>
<gene>
    <name evidence="3" type="ORF">KSB_30390</name>
</gene>
<name>A0ABQ3UP85_9CHLR</name>
<reference evidence="3 4" key="1">
    <citation type="journal article" date="2021" name="Int. J. Syst. Evol. Microbiol.">
        <title>Reticulibacter mediterranei gen. nov., sp. nov., within the new family Reticulibacteraceae fam. nov., and Ktedonospora formicarum gen. nov., sp. nov., Ktedonobacter robiniae sp. nov., Dictyobacter formicarum sp. nov. and Dictyobacter arantiisoli sp. nov., belonging to the class Ktedonobacteria.</title>
        <authorList>
            <person name="Yabe S."/>
            <person name="Zheng Y."/>
            <person name="Wang C.M."/>
            <person name="Sakai Y."/>
            <person name="Abe K."/>
            <person name="Yokota A."/>
            <person name="Donadio S."/>
            <person name="Cavaletti L."/>
            <person name="Monciardini P."/>
        </authorList>
    </citation>
    <scope>NUCLEOTIDE SEQUENCE [LARGE SCALE GENOMIC DNA]</scope>
    <source>
        <strain evidence="3 4">SOSP1-30</strain>
    </source>
</reference>
<comment type="caution">
    <text evidence="3">The sequence shown here is derived from an EMBL/GenBank/DDBJ whole genome shotgun (WGS) entry which is preliminary data.</text>
</comment>
<feature type="transmembrane region" description="Helical" evidence="2">
    <location>
        <begin position="12"/>
        <end position="32"/>
    </location>
</feature>
<dbReference type="RefSeq" id="WP_201371258.1">
    <property type="nucleotide sequence ID" value="NZ_BNJG01000001.1"/>
</dbReference>
<evidence type="ECO:0000256" key="2">
    <source>
        <dbReference type="SAM" id="Phobius"/>
    </source>
</evidence>
<dbReference type="EMBL" id="BNJG01000001">
    <property type="protein sequence ID" value="GHO54564.1"/>
    <property type="molecule type" value="Genomic_DNA"/>
</dbReference>
<feature type="region of interest" description="Disordered" evidence="1">
    <location>
        <begin position="136"/>
        <end position="194"/>
    </location>
</feature>
<feature type="transmembrane region" description="Helical" evidence="2">
    <location>
        <begin position="38"/>
        <end position="57"/>
    </location>
</feature>
<keyword evidence="2" id="KW-1133">Transmembrane helix</keyword>
<dbReference type="Proteomes" id="UP000654345">
    <property type="component" value="Unassembled WGS sequence"/>
</dbReference>
<evidence type="ECO:0008006" key="5">
    <source>
        <dbReference type="Google" id="ProtNLM"/>
    </source>
</evidence>